<evidence type="ECO:0008006" key="3">
    <source>
        <dbReference type="Google" id="ProtNLM"/>
    </source>
</evidence>
<evidence type="ECO:0000313" key="2">
    <source>
        <dbReference type="Proteomes" id="UP000014244"/>
    </source>
</evidence>
<dbReference type="Proteomes" id="UP000014244">
    <property type="component" value="Unassembled WGS sequence"/>
</dbReference>
<reference evidence="1 2" key="1">
    <citation type="journal article" date="2013" name="PLoS ONE">
        <title>Lactobacillus paracasei comparative genomics: towards species pan-genome definition and exploitation of diversity.</title>
        <authorList>
            <person name="Smokvina T."/>
            <person name="Wels M."/>
            <person name="Polka J."/>
            <person name="Chervaux C."/>
            <person name="Brisse S."/>
            <person name="Boekhorst J."/>
            <person name="van Hylckama Vlieg J.E."/>
            <person name="Siezen R.J."/>
        </authorList>
    </citation>
    <scope>NUCLEOTIDE SEQUENCE [LARGE SCALE GENOMIC DNA]</scope>
    <source>
        <strain evidence="1 2">Lpp41</strain>
    </source>
</reference>
<gene>
    <name evidence="1" type="ORF">Lpp41_00760</name>
</gene>
<organism evidence="1 2">
    <name type="scientific">Lacticaseibacillus paracasei subsp. paracasei Lpp41</name>
    <dbReference type="NCBI Taxonomy" id="1256208"/>
    <lineage>
        <taxon>Bacteria</taxon>
        <taxon>Bacillati</taxon>
        <taxon>Bacillota</taxon>
        <taxon>Bacilli</taxon>
        <taxon>Lactobacillales</taxon>
        <taxon>Lactobacillaceae</taxon>
        <taxon>Lacticaseibacillus</taxon>
    </lineage>
</organism>
<evidence type="ECO:0000313" key="1">
    <source>
        <dbReference type="EMBL" id="EPC76131.1"/>
    </source>
</evidence>
<accession>A0A829HCK8</accession>
<proteinExistence type="predicted"/>
<dbReference type="EMBL" id="ANKE01000043">
    <property type="protein sequence ID" value="EPC76131.1"/>
    <property type="molecule type" value="Genomic_DNA"/>
</dbReference>
<protein>
    <recommendedName>
        <fullName evidence="3">Resolvase HTH domain-containing protein</fullName>
    </recommendedName>
</protein>
<sequence length="76" mass="8496">MISVHKSEVIGLLKTKFKNLFVRQIAIKSPGRPKLSQNITAEIKNLAQAHPKWSLQTLARAVGVSKTSVYNVLNKR</sequence>
<dbReference type="AlphaFoldDB" id="A0A829HCK8"/>
<name>A0A829HCK8_LACPA</name>
<comment type="caution">
    <text evidence="1">The sequence shown here is derived from an EMBL/GenBank/DDBJ whole genome shotgun (WGS) entry which is preliminary data.</text>
</comment>